<keyword evidence="5" id="KW-1185">Reference proteome</keyword>
<dbReference type="EMBL" id="SWLB01000005">
    <property type="protein sequence ID" value="KAF3338202.1"/>
    <property type="molecule type" value="Genomic_DNA"/>
</dbReference>
<evidence type="ECO:0000256" key="1">
    <source>
        <dbReference type="PROSITE-ProRule" id="PRU00047"/>
    </source>
</evidence>
<dbReference type="InterPro" id="IPR036875">
    <property type="entry name" value="Znf_CCHC_sf"/>
</dbReference>
<feature type="compositionally biased region" description="Polar residues" evidence="2">
    <location>
        <begin position="837"/>
        <end position="848"/>
    </location>
</feature>
<dbReference type="SUPFAM" id="SSF57756">
    <property type="entry name" value="Retrovirus zinc finger-like domains"/>
    <property type="match status" value="1"/>
</dbReference>
<dbReference type="AlphaFoldDB" id="A0A833VFV5"/>
<feature type="region of interest" description="Disordered" evidence="2">
    <location>
        <begin position="660"/>
        <end position="679"/>
    </location>
</feature>
<feature type="compositionally biased region" description="Basic and acidic residues" evidence="2">
    <location>
        <begin position="772"/>
        <end position="788"/>
    </location>
</feature>
<evidence type="ECO:0000313" key="5">
    <source>
        <dbReference type="Proteomes" id="UP000623129"/>
    </source>
</evidence>
<keyword evidence="1" id="KW-0862">Zinc</keyword>
<feature type="region of interest" description="Disordered" evidence="2">
    <location>
        <begin position="128"/>
        <end position="160"/>
    </location>
</feature>
<dbReference type="InterPro" id="IPR001878">
    <property type="entry name" value="Znf_CCHC"/>
</dbReference>
<feature type="compositionally biased region" description="Acidic residues" evidence="2">
    <location>
        <begin position="859"/>
        <end position="871"/>
    </location>
</feature>
<name>A0A833VFV5_9POAL</name>
<dbReference type="GO" id="GO:0003676">
    <property type="term" value="F:nucleic acid binding"/>
    <property type="evidence" value="ECO:0007669"/>
    <property type="project" value="InterPro"/>
</dbReference>
<dbReference type="SMART" id="SM00343">
    <property type="entry name" value="ZnF_C2HC"/>
    <property type="match status" value="2"/>
</dbReference>
<dbReference type="PROSITE" id="PS50158">
    <property type="entry name" value="ZF_CCHC"/>
    <property type="match status" value="1"/>
</dbReference>
<keyword evidence="1" id="KW-0863">Zinc-finger</keyword>
<reference evidence="4" key="1">
    <citation type="submission" date="2020-01" db="EMBL/GenBank/DDBJ databases">
        <title>Genome sequence of Kobresia littledalei, the first chromosome-level genome in the family Cyperaceae.</title>
        <authorList>
            <person name="Qu G."/>
        </authorList>
    </citation>
    <scope>NUCLEOTIDE SEQUENCE</scope>
    <source>
        <strain evidence="4">C.B.Clarke</strain>
        <tissue evidence="4">Leaf</tissue>
    </source>
</reference>
<feature type="region of interest" description="Disordered" evidence="2">
    <location>
        <begin position="830"/>
        <end position="871"/>
    </location>
</feature>
<dbReference type="GO" id="GO:0008270">
    <property type="term" value="F:zinc ion binding"/>
    <property type="evidence" value="ECO:0007669"/>
    <property type="project" value="UniProtKB-KW"/>
</dbReference>
<keyword evidence="1" id="KW-0479">Metal-binding</keyword>
<feature type="region of interest" description="Disordered" evidence="2">
    <location>
        <begin position="523"/>
        <end position="551"/>
    </location>
</feature>
<sequence length="871" mass="97004">MRLGTIQASCANPNRCIMGHHNENWYRYKIFDQRGKLKEVFYKFFKVHDPLQAEATVLLDTLQYILTQTPMATHRAGDSNGDWQVVSRRKPFPNKWRHSQPSQPKATPYQPYSKPTYAQILLRSNSSPTMSLQDRNSPNSSQPPSPTSQSTTAYYVSPHSPSRLRFPPSHTFPEWKGRCFRCCRTGHSAAKCRNPKRCGRCWSYGHIGSKCRQNMVPPPTPPIKAPTTSSPNLHTEPNFDELLAGSYPYHTPEMPKERQPRVHCFIPRDTEYFTELERLKQGVVLHTGAFQWDLSVNNVCDYACRTNLVTREEIQVSELSGQRFLILLPAGLDPDTFINKTPQAAWDEGLSFQPWSPFDGASISIPAYKVLLSLVDVPPHLFREHHIAKAVSHFGVYLGSVAPENPSSLAALTAAVGVDDLTLIPNELVLHVGGLVHYTRVHVMNWQRDPLYKVEDMPAHPKTYTRPQPPPSSTSSSDTEMGLNDHDLIPMSTRVLRDLCRGRAAASLPPELRPFAAEDKMEIEASQKATHSTAQENPAATFQNPDSHVPLSYQRNLDDIQHTEHNVGAAGQSLILYNHGAATRSPSCPRESNTPATQDFMNLHDKLPTVEESPRVHMSYQAQGPRVIQPQRILHRGESSKKDLAAGKGSTDTAELALKGRTDGAELAQNPRPILSPKETPSFLALSNLALSTSAQHNPRVIQKAAGVAGRVKAPQAQKSQLINRAKGKSIRCGPLNIGPQPRKFKWTRPAPTNNAQLTKKIIAASGAKKKVQPDSRRAPTKKDKHQAEVSFNPDGFYEVQVHYDHISKLAAGCGFTPKDVDEVIRIDNEERRRANTHTSLPITTDSAEISDPSRFDPDSSDELTSDEEEA</sequence>
<dbReference type="Gene3D" id="4.10.60.10">
    <property type="entry name" value="Zinc finger, CCHC-type"/>
    <property type="match status" value="1"/>
</dbReference>
<proteinExistence type="predicted"/>
<gene>
    <name evidence="4" type="ORF">FCM35_KLT17039</name>
</gene>
<evidence type="ECO:0000256" key="2">
    <source>
        <dbReference type="SAM" id="MobiDB-lite"/>
    </source>
</evidence>
<protein>
    <recommendedName>
        <fullName evidence="3">CCHC-type domain-containing protein</fullName>
    </recommendedName>
</protein>
<feature type="region of interest" description="Disordered" evidence="2">
    <location>
        <begin position="766"/>
        <end position="788"/>
    </location>
</feature>
<dbReference type="Proteomes" id="UP000623129">
    <property type="component" value="Unassembled WGS sequence"/>
</dbReference>
<organism evidence="4 5">
    <name type="scientific">Carex littledalei</name>
    <dbReference type="NCBI Taxonomy" id="544730"/>
    <lineage>
        <taxon>Eukaryota</taxon>
        <taxon>Viridiplantae</taxon>
        <taxon>Streptophyta</taxon>
        <taxon>Embryophyta</taxon>
        <taxon>Tracheophyta</taxon>
        <taxon>Spermatophyta</taxon>
        <taxon>Magnoliopsida</taxon>
        <taxon>Liliopsida</taxon>
        <taxon>Poales</taxon>
        <taxon>Cyperaceae</taxon>
        <taxon>Cyperoideae</taxon>
        <taxon>Cariceae</taxon>
        <taxon>Carex</taxon>
        <taxon>Carex subgen. Euthyceras</taxon>
    </lineage>
</organism>
<feature type="region of interest" description="Disordered" evidence="2">
    <location>
        <begin position="458"/>
        <end position="485"/>
    </location>
</feature>
<feature type="region of interest" description="Disordered" evidence="2">
    <location>
        <begin position="631"/>
        <end position="652"/>
    </location>
</feature>
<feature type="domain" description="CCHC-type" evidence="3">
    <location>
        <begin position="178"/>
        <end position="194"/>
    </location>
</feature>
<accession>A0A833VFV5</accession>
<feature type="compositionally biased region" description="Polar residues" evidence="2">
    <location>
        <begin position="527"/>
        <end position="546"/>
    </location>
</feature>
<dbReference type="OrthoDB" id="696508at2759"/>
<feature type="region of interest" description="Disordered" evidence="2">
    <location>
        <begin position="92"/>
        <end position="111"/>
    </location>
</feature>
<feature type="compositionally biased region" description="Basic and acidic residues" evidence="2">
    <location>
        <begin position="635"/>
        <end position="645"/>
    </location>
</feature>
<evidence type="ECO:0000259" key="3">
    <source>
        <dbReference type="PROSITE" id="PS50158"/>
    </source>
</evidence>
<comment type="caution">
    <text evidence="4">The sequence shown here is derived from an EMBL/GenBank/DDBJ whole genome shotgun (WGS) entry which is preliminary data.</text>
</comment>
<evidence type="ECO:0000313" key="4">
    <source>
        <dbReference type="EMBL" id="KAF3338202.1"/>
    </source>
</evidence>